<gene>
    <name evidence="4" type="ORF">DBZ36_18140</name>
</gene>
<feature type="binding site" evidence="3">
    <location>
        <position position="132"/>
    </location>
    <ligand>
        <name>Zn(2+)</name>
        <dbReference type="ChEBI" id="CHEBI:29105"/>
        <label>2</label>
    </ligand>
</feature>
<name>A0A420E7J4_9ALTE</name>
<keyword evidence="3" id="KW-0862">Zinc</keyword>
<dbReference type="RefSeq" id="WP_120356402.1">
    <property type="nucleotide sequence ID" value="NZ_RAQO01000010.1"/>
</dbReference>
<dbReference type="GO" id="GO:0008270">
    <property type="term" value="F:zinc ion binding"/>
    <property type="evidence" value="ECO:0007669"/>
    <property type="project" value="InterPro"/>
</dbReference>
<dbReference type="Gene3D" id="3.20.20.70">
    <property type="entry name" value="Aldolase class I"/>
    <property type="match status" value="1"/>
</dbReference>
<dbReference type="InterPro" id="IPR050246">
    <property type="entry name" value="Class_II_FBP_aldolase"/>
</dbReference>
<evidence type="ECO:0000313" key="5">
    <source>
        <dbReference type="Proteomes" id="UP000286482"/>
    </source>
</evidence>
<feature type="binding site" evidence="2">
    <location>
        <begin position="203"/>
        <end position="205"/>
    </location>
    <ligand>
        <name>dihydroxyacetone phosphate</name>
        <dbReference type="ChEBI" id="CHEBI:57642"/>
    </ligand>
</feature>
<feature type="binding site" evidence="3">
    <location>
        <position position="81"/>
    </location>
    <ligand>
        <name>Zn(2+)</name>
        <dbReference type="ChEBI" id="CHEBI:29105"/>
        <label>1</label>
        <note>catalytic</note>
    </ligand>
</feature>
<proteinExistence type="predicted"/>
<evidence type="ECO:0000256" key="2">
    <source>
        <dbReference type="PIRSR" id="PIRSR001359-2"/>
    </source>
</evidence>
<dbReference type="PANTHER" id="PTHR30304:SF0">
    <property type="entry name" value="D-TAGATOSE-1,6-BISPHOSPHATE ALDOLASE SUBUNIT GATY-RELATED"/>
    <property type="match status" value="1"/>
</dbReference>
<dbReference type="CDD" id="cd00947">
    <property type="entry name" value="TBP_aldolase_IIB"/>
    <property type="match status" value="1"/>
</dbReference>
<protein>
    <submittedName>
        <fullName evidence="4">Class II fructose-bisphosphate aldolase</fullName>
    </submittedName>
</protein>
<dbReference type="AlphaFoldDB" id="A0A420E7J4"/>
<keyword evidence="5" id="KW-1185">Reference proteome</keyword>
<feature type="binding site" evidence="2">
    <location>
        <position position="175"/>
    </location>
    <ligand>
        <name>dihydroxyacetone phosphate</name>
        <dbReference type="ChEBI" id="CHEBI:57642"/>
    </ligand>
</feature>
<dbReference type="PROSITE" id="PS00602">
    <property type="entry name" value="ALDOLASE_CLASS_II_1"/>
    <property type="match status" value="1"/>
</dbReference>
<evidence type="ECO:0000256" key="3">
    <source>
        <dbReference type="PIRSR" id="PIRSR001359-3"/>
    </source>
</evidence>
<feature type="active site" description="Proton donor" evidence="1">
    <location>
        <position position="80"/>
    </location>
</feature>
<dbReference type="OrthoDB" id="9803995at2"/>
<dbReference type="Proteomes" id="UP000286482">
    <property type="component" value="Unassembled WGS sequence"/>
</dbReference>
<comment type="caution">
    <text evidence="4">The sequence shown here is derived from an EMBL/GenBank/DDBJ whole genome shotgun (WGS) entry which is preliminary data.</text>
</comment>
<dbReference type="InterPro" id="IPR000771">
    <property type="entry name" value="FBA_II"/>
</dbReference>
<dbReference type="PANTHER" id="PTHR30304">
    <property type="entry name" value="D-TAGATOSE-1,6-BISPHOSPHATE ALDOLASE"/>
    <property type="match status" value="1"/>
</dbReference>
<feature type="binding site" evidence="2">
    <location>
        <begin position="224"/>
        <end position="227"/>
    </location>
    <ligand>
        <name>dihydroxyacetone phosphate</name>
        <dbReference type="ChEBI" id="CHEBI:57642"/>
    </ligand>
</feature>
<dbReference type="Pfam" id="PF01116">
    <property type="entry name" value="F_bP_aldolase"/>
    <property type="match status" value="1"/>
</dbReference>
<dbReference type="GO" id="GO:0016832">
    <property type="term" value="F:aldehyde-lyase activity"/>
    <property type="evidence" value="ECO:0007669"/>
    <property type="project" value="InterPro"/>
</dbReference>
<organism evidence="4 5">
    <name type="scientific">Alginatibacterium sediminis</name>
    <dbReference type="NCBI Taxonomy" id="2164068"/>
    <lineage>
        <taxon>Bacteria</taxon>
        <taxon>Pseudomonadati</taxon>
        <taxon>Pseudomonadota</taxon>
        <taxon>Gammaproteobacteria</taxon>
        <taxon>Alteromonadales</taxon>
        <taxon>Alteromonadaceae</taxon>
        <taxon>Alginatibacterium</taxon>
    </lineage>
</organism>
<comment type="cofactor">
    <cofactor evidence="3">
        <name>Zn(2+)</name>
        <dbReference type="ChEBI" id="CHEBI:29105"/>
    </cofactor>
    <text evidence="3">Binds 2 Zn(2+) ions per subunit. One is catalytic and the other provides a structural contribution.</text>
</comment>
<dbReference type="InterPro" id="IPR013785">
    <property type="entry name" value="Aldolase_TIM"/>
</dbReference>
<feature type="binding site" evidence="3">
    <location>
        <position position="174"/>
    </location>
    <ligand>
        <name>Zn(2+)</name>
        <dbReference type="ChEBI" id="CHEBI:29105"/>
        <label>1</label>
        <note>catalytic</note>
    </ligand>
</feature>
<evidence type="ECO:0000256" key="1">
    <source>
        <dbReference type="PIRSR" id="PIRSR001359-1"/>
    </source>
</evidence>
<keyword evidence="3" id="KW-0479">Metal-binding</keyword>
<feature type="binding site" evidence="3">
    <location>
        <position position="102"/>
    </location>
    <ligand>
        <name>Zn(2+)</name>
        <dbReference type="ChEBI" id="CHEBI:29105"/>
        <label>2</label>
    </ligand>
</feature>
<evidence type="ECO:0000313" key="4">
    <source>
        <dbReference type="EMBL" id="RKF13692.1"/>
    </source>
</evidence>
<dbReference type="SUPFAM" id="SSF51569">
    <property type="entry name" value="Aldolase"/>
    <property type="match status" value="1"/>
</dbReference>
<dbReference type="GO" id="GO:0005975">
    <property type="term" value="P:carbohydrate metabolic process"/>
    <property type="evidence" value="ECO:0007669"/>
    <property type="project" value="InterPro"/>
</dbReference>
<dbReference type="EMBL" id="RAQO01000010">
    <property type="protein sequence ID" value="RKF13692.1"/>
    <property type="molecule type" value="Genomic_DNA"/>
</dbReference>
<reference evidence="4 5" key="1">
    <citation type="submission" date="2018-09" db="EMBL/GenBank/DDBJ databases">
        <authorList>
            <person name="Wang Z."/>
        </authorList>
    </citation>
    <scope>NUCLEOTIDE SEQUENCE [LARGE SCALE GENOMIC DNA]</scope>
    <source>
        <strain evidence="4 5">ALS 81</strain>
    </source>
</reference>
<dbReference type="PIRSF" id="PIRSF001359">
    <property type="entry name" value="F_bP_aldolase_II"/>
    <property type="match status" value="1"/>
</dbReference>
<accession>A0A420E7J4</accession>
<sequence>MQSLKQVFESYYAQGKAIPSFNFNDIWDLQAICKGMQEQNEPVLVMTYTVMVKAVGLETCVAMVEAARKQFDIPIYLHLDHCPEIDLCKAAVDLGYDSVMYDGSELDLDSNIKNTKEVVDYAHAKGVLVEAELGRIKGRDFDENADYLAQVSDVKALVAATGVDILAVGIGTAHGFYEGEPQISFQRLDEIRNAVKTPLVLHGGTGIEASDLRKSVAMGVVKINVGTAIHTTYMQELRAAIEADGQGAYPPITMQKVLPQITKEVKKYAQMIAE</sequence>
<feature type="binding site" evidence="3">
    <location>
        <position position="202"/>
    </location>
    <ligand>
        <name>Zn(2+)</name>
        <dbReference type="ChEBI" id="CHEBI:29105"/>
        <label>1</label>
        <note>catalytic</note>
    </ligand>
</feature>